<dbReference type="Gene3D" id="3.40.50.1110">
    <property type="entry name" value="SGNH hydrolase"/>
    <property type="match status" value="1"/>
</dbReference>
<evidence type="ECO:0000259" key="1">
    <source>
        <dbReference type="Pfam" id="PF13472"/>
    </source>
</evidence>
<gene>
    <name evidence="2" type="ORF">FGL95_13645</name>
</gene>
<reference evidence="2 3" key="2">
    <citation type="submission" date="2020-06" db="EMBL/GenBank/DDBJ databases">
        <title>Antribacter stalactiti gen. nov., sp. nov., a new member of the family Nacardiaceae isolated from a cave.</title>
        <authorList>
            <person name="Kim I.S."/>
        </authorList>
    </citation>
    <scope>NUCLEOTIDE SEQUENCE [LARGE SCALE GENOMIC DNA]</scope>
    <source>
        <strain evidence="2 3">YC2-7</strain>
    </source>
</reference>
<comment type="caution">
    <text evidence="2">The sequence shown here is derived from an EMBL/GenBank/DDBJ whole genome shotgun (WGS) entry which is preliminary data.</text>
</comment>
<evidence type="ECO:0000313" key="3">
    <source>
        <dbReference type="Proteomes" id="UP000535543"/>
    </source>
</evidence>
<protein>
    <submittedName>
        <fullName evidence="2">SGNH/GDSL hydrolase family protein</fullName>
    </submittedName>
</protein>
<dbReference type="InterPro" id="IPR013830">
    <property type="entry name" value="SGNH_hydro"/>
</dbReference>
<evidence type="ECO:0000313" key="2">
    <source>
        <dbReference type="EMBL" id="NMN96077.1"/>
    </source>
</evidence>
<proteinExistence type="predicted"/>
<dbReference type="AlphaFoldDB" id="A0A848KJN2"/>
<dbReference type="GO" id="GO:0016787">
    <property type="term" value="F:hydrolase activity"/>
    <property type="evidence" value="ECO:0007669"/>
    <property type="project" value="UniProtKB-KW"/>
</dbReference>
<dbReference type="Proteomes" id="UP000535543">
    <property type="component" value="Unassembled WGS sequence"/>
</dbReference>
<keyword evidence="3" id="KW-1185">Reference proteome</keyword>
<dbReference type="PANTHER" id="PTHR43784:SF2">
    <property type="entry name" value="GDSL-LIKE LIPASE_ACYLHYDROLASE, PUTATIVE (AFU_ORTHOLOGUE AFUA_2G00820)-RELATED"/>
    <property type="match status" value="1"/>
</dbReference>
<feature type="domain" description="SGNH hydrolase-type esterase" evidence="1">
    <location>
        <begin position="11"/>
        <end position="184"/>
    </location>
</feature>
<dbReference type="InterPro" id="IPR036514">
    <property type="entry name" value="SGNH_hydro_sf"/>
</dbReference>
<dbReference type="EMBL" id="VCQU01000004">
    <property type="protein sequence ID" value="NMN96077.1"/>
    <property type="molecule type" value="Genomic_DNA"/>
</dbReference>
<reference evidence="2 3" key="1">
    <citation type="submission" date="2019-05" db="EMBL/GenBank/DDBJ databases">
        <authorList>
            <person name="Lee S.D."/>
        </authorList>
    </citation>
    <scope>NUCLEOTIDE SEQUENCE [LARGE SCALE GENOMIC DNA]</scope>
    <source>
        <strain evidence="2 3">YC2-7</strain>
    </source>
</reference>
<name>A0A848KJN2_9NOCA</name>
<sequence length="263" mass="29215">MSEPLYRTFVALGDSFTEGVGDVVDGYPNGLRGWADLVAEQLAKNWPGVRYANLAIRGRMLGPILDEQLAPALDMEPDLVAIYAGANDIIRPRVDIDGLVARYDEAIGKLAATGATVVLFTARDTAGAVVFDQLRGRFAIYNELVREVAERHKCVVIDFWRFNEYNDFRMWDWDRIHMSAAGHQNMAIRVLDELGVPHDLEAVDLGPAPVLDAGQQRKADRIWFRDFAVPWIARRVRGISSGDTVSPKYPTPVSVPGRGAPIR</sequence>
<keyword evidence="2" id="KW-0378">Hydrolase</keyword>
<dbReference type="CDD" id="cd01832">
    <property type="entry name" value="SGNH_hydrolase_like_1"/>
    <property type="match status" value="1"/>
</dbReference>
<dbReference type="RefSeq" id="WP_169587613.1">
    <property type="nucleotide sequence ID" value="NZ_VCQU01000004.1"/>
</dbReference>
<organism evidence="2 3">
    <name type="scientific">Antrihabitans stalactiti</name>
    <dbReference type="NCBI Taxonomy" id="2584121"/>
    <lineage>
        <taxon>Bacteria</taxon>
        <taxon>Bacillati</taxon>
        <taxon>Actinomycetota</taxon>
        <taxon>Actinomycetes</taxon>
        <taxon>Mycobacteriales</taxon>
        <taxon>Nocardiaceae</taxon>
        <taxon>Antrihabitans</taxon>
    </lineage>
</organism>
<dbReference type="PANTHER" id="PTHR43784">
    <property type="entry name" value="GDSL-LIKE LIPASE/ACYLHYDROLASE, PUTATIVE (AFU_ORTHOLOGUE AFUA_2G00820)-RELATED"/>
    <property type="match status" value="1"/>
</dbReference>
<dbReference type="Pfam" id="PF13472">
    <property type="entry name" value="Lipase_GDSL_2"/>
    <property type="match status" value="1"/>
</dbReference>
<accession>A0A848KJN2</accession>
<dbReference type="InterPro" id="IPR053140">
    <property type="entry name" value="GDSL_Rv0518-like"/>
</dbReference>
<dbReference type="SUPFAM" id="SSF52266">
    <property type="entry name" value="SGNH hydrolase"/>
    <property type="match status" value="1"/>
</dbReference>